<feature type="domain" description="Trichome birefringence-like N-terminal" evidence="2">
    <location>
        <begin position="37"/>
        <end position="88"/>
    </location>
</feature>
<reference evidence="4" key="1">
    <citation type="submission" date="2013-09" db="EMBL/GenBank/DDBJ databases">
        <title>Corchorus olitorius genome sequencing.</title>
        <authorList>
            <person name="Alam M."/>
            <person name="Haque M.S."/>
            <person name="Islam M.S."/>
            <person name="Emdad E.M."/>
            <person name="Islam M.M."/>
            <person name="Ahmed B."/>
            <person name="Halim A."/>
            <person name="Hossen Q.M.M."/>
            <person name="Hossain M.Z."/>
            <person name="Ahmed R."/>
            <person name="Khan M.M."/>
            <person name="Islam R."/>
            <person name="Rashid M.M."/>
            <person name="Khan S.A."/>
            <person name="Rahman M.S."/>
            <person name="Alam M."/>
            <person name="Yahiya A.S."/>
            <person name="Khan M.S."/>
            <person name="Azam M.S."/>
            <person name="Haque T."/>
            <person name="Lashkar M.Z.H."/>
            <person name="Akhand A.I."/>
            <person name="Morshed G."/>
            <person name="Roy S."/>
            <person name="Uddin K.S."/>
            <person name="Rabeya T."/>
            <person name="Hossain A.S."/>
            <person name="Chowdhury A."/>
            <person name="Snigdha A.R."/>
            <person name="Mortoza M.S."/>
            <person name="Matin S.A."/>
            <person name="Hoque S.M.E."/>
            <person name="Islam M.K."/>
            <person name="Roy D.K."/>
            <person name="Haider R."/>
            <person name="Moosa M.M."/>
            <person name="Elias S.M."/>
            <person name="Hasan A.M."/>
            <person name="Jahan S."/>
            <person name="Shafiuddin M."/>
            <person name="Mahmood N."/>
            <person name="Shommy N.S."/>
        </authorList>
    </citation>
    <scope>NUCLEOTIDE SEQUENCE [LARGE SCALE GENOMIC DNA]</scope>
    <source>
        <strain evidence="4">cv. O-4</strain>
    </source>
</reference>
<comment type="caution">
    <text evidence="3">The sequence shown here is derived from an EMBL/GenBank/DDBJ whole genome shotgun (WGS) entry which is preliminary data.</text>
</comment>
<organism evidence="3 4">
    <name type="scientific">Corchorus olitorius</name>
    <dbReference type="NCBI Taxonomy" id="93759"/>
    <lineage>
        <taxon>Eukaryota</taxon>
        <taxon>Viridiplantae</taxon>
        <taxon>Streptophyta</taxon>
        <taxon>Embryophyta</taxon>
        <taxon>Tracheophyta</taxon>
        <taxon>Spermatophyta</taxon>
        <taxon>Magnoliopsida</taxon>
        <taxon>eudicotyledons</taxon>
        <taxon>Gunneridae</taxon>
        <taxon>Pentapetalae</taxon>
        <taxon>rosids</taxon>
        <taxon>malvids</taxon>
        <taxon>Malvales</taxon>
        <taxon>Malvaceae</taxon>
        <taxon>Grewioideae</taxon>
        <taxon>Apeibeae</taxon>
        <taxon>Corchorus</taxon>
    </lineage>
</organism>
<dbReference type="AlphaFoldDB" id="A0A1R3JCP8"/>
<protein>
    <recommendedName>
        <fullName evidence="2">Trichome birefringence-like N-terminal domain-containing protein</fullName>
    </recommendedName>
</protein>
<dbReference type="Pfam" id="PF14416">
    <property type="entry name" value="PMR5N"/>
    <property type="match status" value="1"/>
</dbReference>
<dbReference type="GO" id="GO:0005794">
    <property type="term" value="C:Golgi apparatus"/>
    <property type="evidence" value="ECO:0007669"/>
    <property type="project" value="TreeGrafter"/>
</dbReference>
<evidence type="ECO:0000313" key="3">
    <source>
        <dbReference type="EMBL" id="OMO92547.1"/>
    </source>
</evidence>
<feature type="signal peptide" evidence="1">
    <location>
        <begin position="1"/>
        <end position="26"/>
    </location>
</feature>
<evidence type="ECO:0000256" key="1">
    <source>
        <dbReference type="SAM" id="SignalP"/>
    </source>
</evidence>
<proteinExistence type="predicted"/>
<sequence length="91" mass="10922">MGNRFRRYCWVSFSWIMILCIHQVRLSEPVQSDGSGSCDYFKGKWVFDKTYPLYNTSACPFIENEFDCQANGRPDRFYLRYRWQPTDCILP</sequence>
<keyword evidence="4" id="KW-1185">Reference proteome</keyword>
<name>A0A1R3JCP8_9ROSI</name>
<dbReference type="STRING" id="93759.A0A1R3JCP8"/>
<keyword evidence="1" id="KW-0732">Signal</keyword>
<dbReference type="PANTHER" id="PTHR32285">
    <property type="entry name" value="PROTEIN TRICHOME BIREFRINGENCE-LIKE 9-RELATED"/>
    <property type="match status" value="1"/>
</dbReference>
<feature type="chain" id="PRO_5013317581" description="Trichome birefringence-like N-terminal domain-containing protein" evidence="1">
    <location>
        <begin position="27"/>
        <end position="91"/>
    </location>
</feature>
<evidence type="ECO:0000313" key="4">
    <source>
        <dbReference type="Proteomes" id="UP000187203"/>
    </source>
</evidence>
<dbReference type="InterPro" id="IPR029962">
    <property type="entry name" value="TBL"/>
</dbReference>
<dbReference type="OrthoDB" id="1931533at2759"/>
<dbReference type="GO" id="GO:0016413">
    <property type="term" value="F:O-acetyltransferase activity"/>
    <property type="evidence" value="ECO:0007669"/>
    <property type="project" value="InterPro"/>
</dbReference>
<dbReference type="Proteomes" id="UP000187203">
    <property type="component" value="Unassembled WGS sequence"/>
</dbReference>
<dbReference type="InterPro" id="IPR025846">
    <property type="entry name" value="TBL_N"/>
</dbReference>
<accession>A0A1R3JCP8</accession>
<evidence type="ECO:0000259" key="2">
    <source>
        <dbReference type="Pfam" id="PF14416"/>
    </source>
</evidence>
<dbReference type="PANTHER" id="PTHR32285:SF206">
    <property type="entry name" value="PROTEIN TRICHOME BIREFRINGENCE-LIKE 37"/>
    <property type="match status" value="1"/>
</dbReference>
<feature type="non-terminal residue" evidence="3">
    <location>
        <position position="91"/>
    </location>
</feature>
<gene>
    <name evidence="3" type="ORF">COLO4_17483</name>
</gene>
<dbReference type="EMBL" id="AWUE01016349">
    <property type="protein sequence ID" value="OMO92547.1"/>
    <property type="molecule type" value="Genomic_DNA"/>
</dbReference>